<organism evidence="9 10">
    <name type="scientific">Pseudorhizobium pelagicum</name>
    <dbReference type="NCBI Taxonomy" id="1509405"/>
    <lineage>
        <taxon>Bacteria</taxon>
        <taxon>Pseudomonadati</taxon>
        <taxon>Pseudomonadota</taxon>
        <taxon>Alphaproteobacteria</taxon>
        <taxon>Hyphomicrobiales</taxon>
        <taxon>Rhizobiaceae</taxon>
        <taxon>Rhizobium/Agrobacterium group</taxon>
        <taxon>Pseudorhizobium</taxon>
    </lineage>
</organism>
<evidence type="ECO:0000256" key="7">
    <source>
        <dbReference type="ARBA" id="ARBA00023326"/>
    </source>
</evidence>
<feature type="signal peptide" evidence="8">
    <location>
        <begin position="1"/>
        <end position="16"/>
    </location>
</feature>
<dbReference type="InterPro" id="IPR008928">
    <property type="entry name" value="6-hairpin_glycosidase_sf"/>
</dbReference>
<evidence type="ECO:0000313" key="9">
    <source>
        <dbReference type="EMBL" id="KEQ02941.1"/>
    </source>
</evidence>
<accession>A0A922T874</accession>
<comment type="catalytic activity">
    <reaction evidence="1">
        <text>Endohydrolysis of (1-&gt;4)-beta-D-glucosidic linkages in cellulose, lichenin and cereal beta-D-glucans.</text>
        <dbReference type="EC" id="3.2.1.4"/>
    </reaction>
</comment>
<comment type="caution">
    <text evidence="9">The sequence shown here is derived from an EMBL/GenBank/DDBJ whole genome shotgun (WGS) entry which is preliminary data.</text>
</comment>
<dbReference type="SUPFAM" id="SSF48208">
    <property type="entry name" value="Six-hairpin glycosidases"/>
    <property type="match status" value="1"/>
</dbReference>
<evidence type="ECO:0000256" key="1">
    <source>
        <dbReference type="ARBA" id="ARBA00000966"/>
    </source>
</evidence>
<evidence type="ECO:0000256" key="2">
    <source>
        <dbReference type="ARBA" id="ARBA00009209"/>
    </source>
</evidence>
<dbReference type="Proteomes" id="UP000052167">
    <property type="component" value="Unassembled WGS sequence"/>
</dbReference>
<gene>
    <name evidence="9" type="ORF">GV68_19445</name>
</gene>
<dbReference type="GO" id="GO:0030245">
    <property type="term" value="P:cellulose catabolic process"/>
    <property type="evidence" value="ECO:0007669"/>
    <property type="project" value="UniProtKB-KW"/>
</dbReference>
<feature type="chain" id="PRO_5037795061" description="cellulase" evidence="8">
    <location>
        <begin position="17"/>
        <end position="340"/>
    </location>
</feature>
<keyword evidence="7" id="KW-0624">Polysaccharide degradation</keyword>
<proteinExistence type="inferred from homology"/>
<dbReference type="PRINTS" id="PR00735">
    <property type="entry name" value="GLHYDRLASE8"/>
</dbReference>
<dbReference type="Pfam" id="PF01270">
    <property type="entry name" value="Glyco_hydro_8"/>
    <property type="match status" value="1"/>
</dbReference>
<evidence type="ECO:0000256" key="6">
    <source>
        <dbReference type="ARBA" id="ARBA00023295"/>
    </source>
</evidence>
<keyword evidence="10" id="KW-1185">Reference proteome</keyword>
<protein>
    <recommendedName>
        <fullName evidence="3">cellulase</fullName>
        <ecNumber evidence="3">3.2.1.4</ecNumber>
    </recommendedName>
</protein>
<dbReference type="InterPro" id="IPR012341">
    <property type="entry name" value="6hp_glycosidase-like_sf"/>
</dbReference>
<dbReference type="AlphaFoldDB" id="A0A922T874"/>
<keyword evidence="4" id="KW-0378">Hydrolase</keyword>
<evidence type="ECO:0000256" key="4">
    <source>
        <dbReference type="ARBA" id="ARBA00022801"/>
    </source>
</evidence>
<keyword evidence="8" id="KW-0732">Signal</keyword>
<keyword evidence="7" id="KW-0119">Carbohydrate metabolism</keyword>
<keyword evidence="5" id="KW-0136">Cellulose degradation</keyword>
<dbReference type="EMBL" id="JOKJ01000040">
    <property type="protein sequence ID" value="KEQ02941.1"/>
    <property type="molecule type" value="Genomic_DNA"/>
</dbReference>
<evidence type="ECO:0000313" key="10">
    <source>
        <dbReference type="Proteomes" id="UP000052167"/>
    </source>
</evidence>
<evidence type="ECO:0000256" key="8">
    <source>
        <dbReference type="SAM" id="SignalP"/>
    </source>
</evidence>
<keyword evidence="6" id="KW-0326">Glycosidase</keyword>
<evidence type="ECO:0000256" key="3">
    <source>
        <dbReference type="ARBA" id="ARBA00012601"/>
    </source>
</evidence>
<evidence type="ECO:0000256" key="5">
    <source>
        <dbReference type="ARBA" id="ARBA00023001"/>
    </source>
</evidence>
<reference evidence="9 10" key="1">
    <citation type="submission" date="2014-06" db="EMBL/GenBank/DDBJ databases">
        <title>Rhizobium pelagicum/R2-400B4.</title>
        <authorList>
            <person name="Kimes N.E."/>
            <person name="Lopez-Perez M."/>
        </authorList>
    </citation>
    <scope>NUCLEOTIDE SEQUENCE [LARGE SCALE GENOMIC DNA]</scope>
    <source>
        <strain evidence="9 10">R2-400B4</strain>
    </source>
</reference>
<dbReference type="EC" id="3.2.1.4" evidence="3"/>
<dbReference type="GO" id="GO:0008810">
    <property type="term" value="F:cellulase activity"/>
    <property type="evidence" value="ECO:0007669"/>
    <property type="project" value="UniProtKB-EC"/>
</dbReference>
<dbReference type="InterPro" id="IPR002037">
    <property type="entry name" value="Glyco_hydro_8"/>
</dbReference>
<comment type="similarity">
    <text evidence="2">Belongs to the glycosyl hydrolase 8 (cellulase D) family.</text>
</comment>
<sequence length="340" mass="36931">MLTLLGLLAATGPAAAQQGSIGPSLWQDYTSRFLDASGRIVDNANGGISHSEGQGYGLLLAFFANSPSDFEQIWSFTQTELMIRNDGLTAWKWDPGAQPHVTDVNNASDGDLLIAYALAMAGAAWEREDYLASAAALARAILDNVVVESGGRVLLLPAAEGFDAGERTDGPVINPSYWIFESFPIMAILAPSDRWSRLQQDGLALIAQMQFGPRQLPAEWVSLARQPKPAEGFAAEFGYNAIRIPLYLLRASLEHIELARRMLQAMTIDGTPAIIDLSSGQAKERLEDPGYQFVNHILACVSEGRAVPVTARELTSQLYYPATLHLLGLAYIMEKHPSCL</sequence>
<dbReference type="Gene3D" id="1.50.10.10">
    <property type="match status" value="1"/>
</dbReference>
<name>A0A922T874_9HYPH</name>